<accession>A0A937FAY0</accession>
<dbReference type="RefSeq" id="WP_202245313.1">
    <property type="nucleotide sequence ID" value="NZ_JAESIY010000008.1"/>
</dbReference>
<organism evidence="4 5">
    <name type="scientific">Fulvivirga sediminis</name>
    <dbReference type="NCBI Taxonomy" id="2803949"/>
    <lineage>
        <taxon>Bacteria</taxon>
        <taxon>Pseudomonadati</taxon>
        <taxon>Bacteroidota</taxon>
        <taxon>Cytophagia</taxon>
        <taxon>Cytophagales</taxon>
        <taxon>Fulvivirgaceae</taxon>
        <taxon>Fulvivirga</taxon>
    </lineage>
</organism>
<dbReference type="InterPro" id="IPR036691">
    <property type="entry name" value="Endo/exonu/phosph_ase_sf"/>
</dbReference>
<name>A0A937FAY0_9BACT</name>
<keyword evidence="5" id="KW-1185">Reference proteome</keyword>
<gene>
    <name evidence="4" type="ORF">JL102_15360</name>
</gene>
<dbReference type="Pfam" id="PF03372">
    <property type="entry name" value="Exo_endo_phos"/>
    <property type="match status" value="1"/>
</dbReference>
<sequence length="494" mass="54723">MKTKIHLIILLSLCSVALHAQNVKVLSFNIQQPYNTNWDGRKGNVANIINSNQPDVIGSQEAHAYMVDYIKSQCPGYASYGRGRECNGSGEGSFIFYKSGKYSVDESNSGSFWFKDNSGACGSGWDPNYNRICTYVRLIENSSGKAFYIFNSHFPTPELSSARSKSAKLLSQKVNDRNIKDPVILTGDFNSTEGDFVTSFFKSGSDNPVKLRDTYRDVHPSGGGSTFGTIKFDYIYVPASSNTQTVASEVIYTPVGSDHFPIWAQLNLGDSNPPSYWSITIKGSNQKYLSSEDGQSAMMCDRESAEGWEEFDVIDHPDGRFSLRGSNGKYVSSENGDSPMMCDRETIGDWEKFTWVSLEGNAFAILGNNGKYVSSENGLSGVMCDRPEINDWETFYWATAASGASAGRQAIQNEIYINNEFTLYPNPAHDYFKVSGLDTNYVQADIYSIEGTLVSTSYVNTEKAIEISQLKEGTYLLKLSSEKGATRSRLLIKK</sequence>
<evidence type="ECO:0000313" key="5">
    <source>
        <dbReference type="Proteomes" id="UP000659388"/>
    </source>
</evidence>
<reference evidence="4" key="1">
    <citation type="submission" date="2021-01" db="EMBL/GenBank/DDBJ databases">
        <title>Fulvivirga kasyanovii gen. nov., sp nov., a novel member of the phylum Bacteroidetes isolated from seawater in a mussel farm.</title>
        <authorList>
            <person name="Zhao L.-H."/>
            <person name="Wang Z.-J."/>
        </authorList>
    </citation>
    <scope>NUCLEOTIDE SEQUENCE</scope>
    <source>
        <strain evidence="4">2943</strain>
    </source>
</reference>
<dbReference type="PANTHER" id="PTHR12121:SF36">
    <property type="entry name" value="ENDONUCLEASE_EXONUCLEASE_PHOSPHATASE DOMAIN-CONTAINING PROTEIN"/>
    <property type="match status" value="1"/>
</dbReference>
<dbReference type="AlphaFoldDB" id="A0A937FAY0"/>
<evidence type="ECO:0000313" key="4">
    <source>
        <dbReference type="EMBL" id="MBL3657525.1"/>
    </source>
</evidence>
<dbReference type="NCBIfam" id="TIGR04183">
    <property type="entry name" value="Por_Secre_tail"/>
    <property type="match status" value="1"/>
</dbReference>
<feature type="signal peptide" evidence="1">
    <location>
        <begin position="1"/>
        <end position="20"/>
    </location>
</feature>
<feature type="domain" description="Endonuclease/exonuclease/phosphatase" evidence="2">
    <location>
        <begin position="26"/>
        <end position="259"/>
    </location>
</feature>
<evidence type="ECO:0000259" key="2">
    <source>
        <dbReference type="Pfam" id="PF03372"/>
    </source>
</evidence>
<dbReference type="Proteomes" id="UP000659388">
    <property type="component" value="Unassembled WGS sequence"/>
</dbReference>
<dbReference type="InterPro" id="IPR008999">
    <property type="entry name" value="Actin-crosslinking"/>
</dbReference>
<feature type="chain" id="PRO_5036692070" evidence="1">
    <location>
        <begin position="21"/>
        <end position="494"/>
    </location>
</feature>
<comment type="caution">
    <text evidence="4">The sequence shown here is derived from an EMBL/GenBank/DDBJ whole genome shotgun (WGS) entry which is preliminary data.</text>
</comment>
<dbReference type="InterPro" id="IPR026444">
    <property type="entry name" value="Secre_tail"/>
</dbReference>
<dbReference type="GO" id="GO:0000175">
    <property type="term" value="F:3'-5'-RNA exonuclease activity"/>
    <property type="evidence" value="ECO:0007669"/>
    <property type="project" value="TreeGrafter"/>
</dbReference>
<dbReference type="PANTHER" id="PTHR12121">
    <property type="entry name" value="CARBON CATABOLITE REPRESSOR PROTEIN 4"/>
    <property type="match status" value="1"/>
</dbReference>
<proteinExistence type="predicted"/>
<dbReference type="Gene3D" id="3.60.10.10">
    <property type="entry name" value="Endonuclease/exonuclease/phosphatase"/>
    <property type="match status" value="1"/>
</dbReference>
<dbReference type="SUPFAM" id="SSF56219">
    <property type="entry name" value="DNase I-like"/>
    <property type="match status" value="1"/>
</dbReference>
<protein>
    <submittedName>
        <fullName evidence="4">T9SS type A sorting domain-containing protein</fullName>
    </submittedName>
</protein>
<dbReference type="CDD" id="cd23342">
    <property type="entry name" value="beta-trefoil_FSCN_ZgPorA-like"/>
    <property type="match status" value="1"/>
</dbReference>
<keyword evidence="1" id="KW-0732">Signal</keyword>
<dbReference type="InterPro" id="IPR005135">
    <property type="entry name" value="Endo/exonuclease/phosphatase"/>
</dbReference>
<evidence type="ECO:0000256" key="1">
    <source>
        <dbReference type="SAM" id="SignalP"/>
    </source>
</evidence>
<evidence type="ECO:0000259" key="3">
    <source>
        <dbReference type="Pfam" id="PF18962"/>
    </source>
</evidence>
<dbReference type="InterPro" id="IPR050410">
    <property type="entry name" value="CCR4/nocturin_mRNA_transcr"/>
</dbReference>
<feature type="domain" description="Secretion system C-terminal sorting" evidence="3">
    <location>
        <begin position="423"/>
        <end position="492"/>
    </location>
</feature>
<dbReference type="EMBL" id="JAESIY010000008">
    <property type="protein sequence ID" value="MBL3657525.1"/>
    <property type="molecule type" value="Genomic_DNA"/>
</dbReference>
<dbReference type="Pfam" id="PF18962">
    <property type="entry name" value="Por_Secre_tail"/>
    <property type="match status" value="1"/>
</dbReference>
<dbReference type="SUPFAM" id="SSF50405">
    <property type="entry name" value="Actin-crosslinking proteins"/>
    <property type="match status" value="1"/>
</dbReference>
<dbReference type="Gene3D" id="2.80.10.50">
    <property type="match status" value="1"/>
</dbReference>